<dbReference type="InterPro" id="IPR050194">
    <property type="entry name" value="Glycosyltransferase_grp1"/>
</dbReference>
<reference evidence="2 3" key="1">
    <citation type="submission" date="2021-03" db="EMBL/GenBank/DDBJ databases">
        <title>Genomic Encyclopedia of Type Strains, Phase IV (KMG-IV): sequencing the most valuable type-strain genomes for metagenomic binning, comparative biology and taxonomic classification.</title>
        <authorList>
            <person name="Goeker M."/>
        </authorList>
    </citation>
    <scope>NUCLEOTIDE SEQUENCE [LARGE SCALE GENOMIC DNA]</scope>
    <source>
        <strain evidence="2 3">DSM 24950</strain>
    </source>
</reference>
<dbReference type="SUPFAM" id="SSF53756">
    <property type="entry name" value="UDP-Glycosyltransferase/glycogen phosphorylase"/>
    <property type="match status" value="1"/>
</dbReference>
<organism evidence="2 3">
    <name type="scientific">Paenibacillus aceris</name>
    <dbReference type="NCBI Taxonomy" id="869555"/>
    <lineage>
        <taxon>Bacteria</taxon>
        <taxon>Bacillati</taxon>
        <taxon>Bacillota</taxon>
        <taxon>Bacilli</taxon>
        <taxon>Bacillales</taxon>
        <taxon>Paenibacillaceae</taxon>
        <taxon>Paenibacillus</taxon>
    </lineage>
</organism>
<name>A0ABS4I7Q7_9BACL</name>
<keyword evidence="3" id="KW-1185">Reference proteome</keyword>
<sequence length="391" mass="44254">MCSLPIKVAIVTPGTFPIPSGTSSSVEMVVYHTAKQLVKHMGVYVLGRKTLHQPSREMKEGVHYLRVRYEKPASYIERVSQQINLVKPAFIQVENRPRFVRYLRRKHPGVKISLMLHSTSFISGPHISVRELSACLRAANIIVVNSDFLKRLIQRKVPSCSHKIVTQHLGADLTQFTSKWTPEGSASGMALLKELGYEDKKIILFVGRLIPKKGVHHLLDAMLQVVQTEPNAILLIVGSAYYGKEAQTDYVRKLHRMGSSMPQYVRFIPYVSHNDIAKWYQSADIVAVPSAPNEAFGLVNVEAMATGVPVVATRSGGIQEVVDHGTTGYLVDSNQIAEELPRYLLRLLGDAELRRVMGEQGLQRVRHMFTWERSAEQWFERYQSMRRRTPR</sequence>
<dbReference type="Proteomes" id="UP001519344">
    <property type="component" value="Unassembled WGS sequence"/>
</dbReference>
<dbReference type="Pfam" id="PF00534">
    <property type="entry name" value="Glycos_transf_1"/>
    <property type="match status" value="1"/>
</dbReference>
<dbReference type="InterPro" id="IPR001296">
    <property type="entry name" value="Glyco_trans_1"/>
</dbReference>
<dbReference type="PANTHER" id="PTHR45947:SF3">
    <property type="entry name" value="SULFOQUINOVOSYL TRANSFERASE SQD2"/>
    <property type="match status" value="1"/>
</dbReference>
<evidence type="ECO:0000313" key="2">
    <source>
        <dbReference type="EMBL" id="MBP1966962.1"/>
    </source>
</evidence>
<dbReference type="RefSeq" id="WP_167068042.1">
    <property type="nucleotide sequence ID" value="NZ_JAAOZR010000094.1"/>
</dbReference>
<keyword evidence="2" id="KW-0946">Virion</keyword>
<comment type="caution">
    <text evidence="2">The sequence shown here is derived from an EMBL/GenBank/DDBJ whole genome shotgun (WGS) entry which is preliminary data.</text>
</comment>
<gene>
    <name evidence="2" type="ORF">J2Z65_006223</name>
</gene>
<dbReference type="PANTHER" id="PTHR45947">
    <property type="entry name" value="SULFOQUINOVOSYL TRANSFERASE SQD2"/>
    <property type="match status" value="1"/>
</dbReference>
<evidence type="ECO:0000259" key="1">
    <source>
        <dbReference type="Pfam" id="PF00534"/>
    </source>
</evidence>
<dbReference type="EMBL" id="JAGGKV010000027">
    <property type="protein sequence ID" value="MBP1966962.1"/>
    <property type="molecule type" value="Genomic_DNA"/>
</dbReference>
<accession>A0ABS4I7Q7</accession>
<evidence type="ECO:0000313" key="3">
    <source>
        <dbReference type="Proteomes" id="UP001519344"/>
    </source>
</evidence>
<keyword evidence="2" id="KW-0167">Capsid protein</keyword>
<dbReference type="Gene3D" id="3.40.50.2000">
    <property type="entry name" value="Glycogen Phosphorylase B"/>
    <property type="match status" value="2"/>
</dbReference>
<dbReference type="CDD" id="cd03801">
    <property type="entry name" value="GT4_PimA-like"/>
    <property type="match status" value="1"/>
</dbReference>
<protein>
    <submittedName>
        <fullName evidence="2">Spore coat protein SA</fullName>
    </submittedName>
</protein>
<feature type="domain" description="Glycosyl transferase family 1" evidence="1">
    <location>
        <begin position="197"/>
        <end position="362"/>
    </location>
</feature>
<proteinExistence type="predicted"/>